<dbReference type="SUPFAM" id="SSF52540">
    <property type="entry name" value="P-loop containing nucleoside triphosphate hydrolases"/>
    <property type="match status" value="1"/>
</dbReference>
<name>A0A839H782_9GAMM</name>
<keyword evidence="3" id="KW-0378">Hydrolase</keyword>
<evidence type="ECO:0000259" key="2">
    <source>
        <dbReference type="PROSITE" id="PS51194"/>
    </source>
</evidence>
<feature type="domain" description="Helicase C-terminal" evidence="2">
    <location>
        <begin position="225"/>
        <end position="370"/>
    </location>
</feature>
<dbReference type="GO" id="GO:0005829">
    <property type="term" value="C:cytosol"/>
    <property type="evidence" value="ECO:0007669"/>
    <property type="project" value="TreeGrafter"/>
</dbReference>
<dbReference type="PROSITE" id="PS51192">
    <property type="entry name" value="HELICASE_ATP_BIND_1"/>
    <property type="match status" value="1"/>
</dbReference>
<sequence>MDFTLRDYQLQAEHDIRQCYRSGKRAVCLVMPTGAGKTRTFCSTASQSVSRGKRVLILVHRKELLLQTSRTLESVGLSHGLIAPGITFNHRAPIQVASVQTLVRRLDVINWSPDFIIVDEAHHATRKTIWGQILNHFNHAYMLGVTATPQRLDGHGLGVNSGGFFDSMVTGPSVRELTRRGFLSPSVVYAPKDRIDLSGVSIQGGDYKKNALADVMANPAIVGNAVDHYRKYCHQQPAIAFCASVSRAEEAAVAFKSAGYSAACVSGQTDDKIRAKLIADLGNGQLNVLTSCNIVSEGTDIPVVSAAILLRPTQSLALALQQMGRVLRPHKDKTHATILDHAGNVFVHGFPDDDREWSLDAKPSRGKKTNNALPMKQCDRCFTVHRPAPICPQCGYVYPIASREITELNGELSIVTSAQIIELKPESKRAEQANQRTLNDLIELAKRRGYKHPRAWAQHIFDSRTIKQQKSFGVNK</sequence>
<keyword evidence="3" id="KW-0067">ATP-binding</keyword>
<dbReference type="Pfam" id="PF00271">
    <property type="entry name" value="Helicase_C"/>
    <property type="match status" value="1"/>
</dbReference>
<dbReference type="PROSITE" id="PS51194">
    <property type="entry name" value="HELICASE_CTER"/>
    <property type="match status" value="1"/>
</dbReference>
<keyword evidence="3" id="KW-0547">Nucleotide-binding</keyword>
<proteinExistence type="predicted"/>
<evidence type="ECO:0000259" key="1">
    <source>
        <dbReference type="PROSITE" id="PS51192"/>
    </source>
</evidence>
<dbReference type="InterPro" id="IPR027417">
    <property type="entry name" value="P-loop_NTPase"/>
</dbReference>
<comment type="caution">
    <text evidence="3">The sequence shown here is derived from an EMBL/GenBank/DDBJ whole genome shotgun (WGS) entry which is preliminary data.</text>
</comment>
<dbReference type="SMART" id="SM00490">
    <property type="entry name" value="HELICc"/>
    <property type="match status" value="1"/>
</dbReference>
<dbReference type="EMBL" id="JABVCQ010000007">
    <property type="protein sequence ID" value="MBB1125523.1"/>
    <property type="molecule type" value="Genomic_DNA"/>
</dbReference>
<reference evidence="3 4" key="1">
    <citation type="journal article" date="2020" name="Arch. Microbiol.">
        <title>The genome sequence of the giant phototrophic gammaproteobacterium Thiospirillum jenense gives insight into its physiological properties and phylogenetic relationships.</title>
        <authorList>
            <person name="Imhoff J.F."/>
            <person name="Meyer T.E."/>
            <person name="Kyndt J.A."/>
        </authorList>
    </citation>
    <scope>NUCLEOTIDE SEQUENCE [LARGE SCALE GENOMIC DNA]</scope>
    <source>
        <strain evidence="3 4">DSM 216</strain>
    </source>
</reference>
<dbReference type="InterPro" id="IPR001650">
    <property type="entry name" value="Helicase_C-like"/>
</dbReference>
<gene>
    <name evidence="3" type="ORF">HUK38_04665</name>
</gene>
<dbReference type="Gene3D" id="3.40.50.300">
    <property type="entry name" value="P-loop containing nucleotide triphosphate hydrolases"/>
    <property type="match status" value="2"/>
</dbReference>
<dbReference type="PANTHER" id="PTHR47396:SF1">
    <property type="entry name" value="ATP-DEPENDENT HELICASE IRC3-RELATED"/>
    <property type="match status" value="1"/>
</dbReference>
<dbReference type="PANTHER" id="PTHR47396">
    <property type="entry name" value="TYPE I RESTRICTION ENZYME ECOKI R PROTEIN"/>
    <property type="match status" value="1"/>
</dbReference>
<evidence type="ECO:0000313" key="3">
    <source>
        <dbReference type="EMBL" id="MBB1125523.1"/>
    </source>
</evidence>
<dbReference type="RefSeq" id="WP_182582956.1">
    <property type="nucleotide sequence ID" value="NZ_JABVCQ010000007.1"/>
</dbReference>
<feature type="domain" description="Helicase ATP-binding" evidence="1">
    <location>
        <begin position="18"/>
        <end position="149"/>
    </location>
</feature>
<protein>
    <submittedName>
        <fullName evidence="3">DEAD/DEAH box helicase family protein</fullName>
    </submittedName>
</protein>
<organism evidence="3 4">
    <name type="scientific">Thiospirillum jenense</name>
    <dbReference type="NCBI Taxonomy" id="1653858"/>
    <lineage>
        <taxon>Bacteria</taxon>
        <taxon>Pseudomonadati</taxon>
        <taxon>Pseudomonadota</taxon>
        <taxon>Gammaproteobacteria</taxon>
        <taxon>Chromatiales</taxon>
        <taxon>Chromatiaceae</taxon>
        <taxon>Thiospirillum</taxon>
    </lineage>
</organism>
<accession>A0A839H782</accession>
<dbReference type="GO" id="GO:0004386">
    <property type="term" value="F:helicase activity"/>
    <property type="evidence" value="ECO:0007669"/>
    <property type="project" value="UniProtKB-KW"/>
</dbReference>
<dbReference type="GO" id="GO:0003677">
    <property type="term" value="F:DNA binding"/>
    <property type="evidence" value="ECO:0007669"/>
    <property type="project" value="InterPro"/>
</dbReference>
<dbReference type="InterPro" id="IPR014001">
    <property type="entry name" value="Helicase_ATP-bd"/>
</dbReference>
<keyword evidence="3" id="KW-0347">Helicase</keyword>
<evidence type="ECO:0000313" key="4">
    <source>
        <dbReference type="Proteomes" id="UP000548632"/>
    </source>
</evidence>
<dbReference type="GO" id="GO:0016787">
    <property type="term" value="F:hydrolase activity"/>
    <property type="evidence" value="ECO:0007669"/>
    <property type="project" value="InterPro"/>
</dbReference>
<dbReference type="InterPro" id="IPR006935">
    <property type="entry name" value="Helicase/UvrB_N"/>
</dbReference>
<dbReference type="Proteomes" id="UP000548632">
    <property type="component" value="Unassembled WGS sequence"/>
</dbReference>
<dbReference type="GO" id="GO:0005524">
    <property type="term" value="F:ATP binding"/>
    <property type="evidence" value="ECO:0007669"/>
    <property type="project" value="InterPro"/>
</dbReference>
<dbReference type="Pfam" id="PF04851">
    <property type="entry name" value="ResIII"/>
    <property type="match status" value="1"/>
</dbReference>
<dbReference type="AlphaFoldDB" id="A0A839H782"/>
<keyword evidence="4" id="KW-1185">Reference proteome</keyword>
<dbReference type="InterPro" id="IPR050742">
    <property type="entry name" value="Helicase_Restrict-Modif_Enz"/>
</dbReference>
<dbReference type="SMART" id="SM00487">
    <property type="entry name" value="DEXDc"/>
    <property type="match status" value="1"/>
</dbReference>